<gene>
    <name evidence="5" type="ORF">GCM10009533_70300</name>
</gene>
<dbReference type="Proteomes" id="UP001500729">
    <property type="component" value="Unassembled WGS sequence"/>
</dbReference>
<keyword evidence="5" id="KW-0456">Lyase</keyword>
<dbReference type="PANTHER" id="PTHR32308">
    <property type="entry name" value="LYASE BETA SUBUNIT, PUTATIVE (AFU_ORTHOLOGUE AFUA_4G13030)-RELATED"/>
    <property type="match status" value="1"/>
</dbReference>
<comment type="caution">
    <text evidence="5">The sequence shown here is derived from an EMBL/GenBank/DDBJ whole genome shotgun (WGS) entry which is preliminary data.</text>
</comment>
<reference evidence="5 6" key="1">
    <citation type="journal article" date="2019" name="Int. J. Syst. Evol. Microbiol.">
        <title>The Global Catalogue of Microorganisms (GCM) 10K type strain sequencing project: providing services to taxonomists for standard genome sequencing and annotation.</title>
        <authorList>
            <consortium name="The Broad Institute Genomics Platform"/>
            <consortium name="The Broad Institute Genome Sequencing Center for Infectious Disease"/>
            <person name="Wu L."/>
            <person name="Ma J."/>
        </authorList>
    </citation>
    <scope>NUCLEOTIDE SEQUENCE [LARGE SCALE GENOMIC DNA]</scope>
    <source>
        <strain evidence="5 6">JCM 10303</strain>
    </source>
</reference>
<dbReference type="PANTHER" id="PTHR32308:SF10">
    <property type="entry name" value="CITRATE LYASE SUBUNIT BETA"/>
    <property type="match status" value="1"/>
</dbReference>
<dbReference type="GO" id="GO:0016829">
    <property type="term" value="F:lyase activity"/>
    <property type="evidence" value="ECO:0007669"/>
    <property type="project" value="UniProtKB-KW"/>
</dbReference>
<dbReference type="InterPro" id="IPR005000">
    <property type="entry name" value="Aldolase/citrate-lyase_domain"/>
</dbReference>
<comment type="cofactor">
    <cofactor evidence="1">
        <name>Mg(2+)</name>
        <dbReference type="ChEBI" id="CHEBI:18420"/>
    </cofactor>
</comment>
<evidence type="ECO:0000313" key="6">
    <source>
        <dbReference type="Proteomes" id="UP001500729"/>
    </source>
</evidence>
<protein>
    <submittedName>
        <fullName evidence="5">CoA ester lyase</fullName>
    </submittedName>
</protein>
<proteinExistence type="predicted"/>
<organism evidence="5 6">
    <name type="scientific">Saccharopolyspora erythraea</name>
    <name type="common">Streptomyces erythraeus</name>
    <dbReference type="NCBI Taxonomy" id="1836"/>
    <lineage>
        <taxon>Bacteria</taxon>
        <taxon>Bacillati</taxon>
        <taxon>Actinomycetota</taxon>
        <taxon>Actinomycetes</taxon>
        <taxon>Pseudonocardiales</taxon>
        <taxon>Pseudonocardiaceae</taxon>
        <taxon>Saccharopolyspora</taxon>
    </lineage>
</organism>
<sequence>MIAAARATTFLFVPGSRPDRFAKATAAGSDAVIIDLEDAVAPEDKPRARRQAARWLAGAPAIVRINGTNTPWFDEDVAEIATRPGLAGVMIPKADSADQLHRVRSALPGTALIPLVESALGLTHLTDIATAPGVARLAFGHLDFATDTGISPTEPDEPELLFACSQLVIASRTTGLPGPIAGITTSTRSHAAVTADARRQRRLGFTAKLLIHPDQVAAAHEAFAPTQAELGWALEVLNTRTDAGATQVNGEMVDPPVIARAQAIVRAART</sequence>
<dbReference type="Pfam" id="PF03328">
    <property type="entry name" value="HpcH_HpaI"/>
    <property type="match status" value="1"/>
</dbReference>
<evidence type="ECO:0000256" key="2">
    <source>
        <dbReference type="ARBA" id="ARBA00022723"/>
    </source>
</evidence>
<keyword evidence="3" id="KW-0460">Magnesium</keyword>
<dbReference type="InterPro" id="IPR040442">
    <property type="entry name" value="Pyrv_kinase-like_dom_sf"/>
</dbReference>
<evidence type="ECO:0000313" key="5">
    <source>
        <dbReference type="EMBL" id="GAA0564155.1"/>
    </source>
</evidence>
<accession>A0ABN1ED52</accession>
<dbReference type="PIRSF" id="PIRSF015582">
    <property type="entry name" value="Cit_lyase_B"/>
    <property type="match status" value="1"/>
</dbReference>
<dbReference type="RefSeq" id="WP_009951190.1">
    <property type="nucleotide sequence ID" value="NZ_BAAAGS010000109.1"/>
</dbReference>
<evidence type="ECO:0000259" key="4">
    <source>
        <dbReference type="Pfam" id="PF03328"/>
    </source>
</evidence>
<dbReference type="Gene3D" id="3.20.20.60">
    <property type="entry name" value="Phosphoenolpyruvate-binding domains"/>
    <property type="match status" value="1"/>
</dbReference>
<evidence type="ECO:0000256" key="1">
    <source>
        <dbReference type="ARBA" id="ARBA00001946"/>
    </source>
</evidence>
<dbReference type="InterPro" id="IPR015813">
    <property type="entry name" value="Pyrv/PenolPyrv_kinase-like_dom"/>
</dbReference>
<evidence type="ECO:0000256" key="3">
    <source>
        <dbReference type="ARBA" id="ARBA00022842"/>
    </source>
</evidence>
<dbReference type="SUPFAM" id="SSF51621">
    <property type="entry name" value="Phosphoenolpyruvate/pyruvate domain"/>
    <property type="match status" value="1"/>
</dbReference>
<dbReference type="InterPro" id="IPR011206">
    <property type="entry name" value="Citrate_lyase_beta/mcl1/mcl2"/>
</dbReference>
<keyword evidence="6" id="KW-1185">Reference proteome</keyword>
<name>A0ABN1ED52_SACER</name>
<keyword evidence="2" id="KW-0479">Metal-binding</keyword>
<dbReference type="EMBL" id="BAAAGS010000109">
    <property type="protein sequence ID" value="GAA0564155.1"/>
    <property type="molecule type" value="Genomic_DNA"/>
</dbReference>
<feature type="domain" description="HpcH/HpaI aldolase/citrate lyase" evidence="4">
    <location>
        <begin position="10"/>
        <end position="213"/>
    </location>
</feature>